<reference evidence="3 4" key="1">
    <citation type="journal article" date="2018" name="Aquat. Microb. Ecol.">
        <title>Gammaproteobacterial methanotrophs dominate.</title>
        <authorList>
            <person name="Rissanen A.J."/>
            <person name="Saarenheimo J."/>
            <person name="Tiirola M."/>
            <person name="Peura S."/>
            <person name="Aalto S.L."/>
            <person name="Karvinen A."/>
            <person name="Nykanen H."/>
        </authorList>
    </citation>
    <scope>NUCLEOTIDE SEQUENCE [LARGE SCALE GENOMIC DNA]</scope>
    <source>
        <strain evidence="3">AMbin10</strain>
    </source>
</reference>
<dbReference type="PANTHER" id="PTHR43685">
    <property type="entry name" value="GLYCOSYLTRANSFERASE"/>
    <property type="match status" value="1"/>
</dbReference>
<dbReference type="Gene3D" id="3.90.550.10">
    <property type="entry name" value="Spore Coat Polysaccharide Biosynthesis Protein SpsA, Chain A"/>
    <property type="match status" value="1"/>
</dbReference>
<dbReference type="InterPro" id="IPR024078">
    <property type="entry name" value="LmbE-like_dom_sf"/>
</dbReference>
<proteinExistence type="predicted"/>
<keyword evidence="1" id="KW-0175">Coiled coil</keyword>
<dbReference type="SUPFAM" id="SSF102588">
    <property type="entry name" value="LmbE-like"/>
    <property type="match status" value="1"/>
</dbReference>
<evidence type="ECO:0000256" key="1">
    <source>
        <dbReference type="SAM" id="Coils"/>
    </source>
</evidence>
<gene>
    <name evidence="3" type="ORF">DM484_04265</name>
</gene>
<sequence>MLDESSYLPSIPAKLPQGPWLIISPHPDDETFGLGGALLLAAEQGIATDVLFLTSGDKGGDEGIAPIREQEALAAARIFGIRNVCFWRLSDRSLLPYQSIIDRLAEVIVSTKPACLFFPSPVEPHPDHRASSVIAWEALRKTGFTAEPWSYEISVQGPLNVLIDISAVVAHKREIMAIYASQMTQNHYIERILGLNQARAWSLPLKVSHAEALHVWPKEDRPLNAMLLELQTHKFGMDALPYAFKGGNQDNILPENYTGKSSLAISESVCYRTEQGLSINTEIILPLVSLIVRTKNRPNFLVEALQSIAGQTWPKIEIVIVNDGGGDVSKVVEPFKTQVTAINLIQLAKSMGRSGAANQGLTHVTGDLVGFLDDDDLLQTTHVQRLVEFALQNNAKVVYSGTKVVKVNQDGTSHEITEYNIPYCSERLFFENFVPIHSLLFAKELIDNGICFDASFDFFEDWDFWLQLSQKTEFMHSPIVTAIYRLHEDASGVHQYDNSTDAYLRIYRKWLPDFSMERIFSLLRSSHQWIDDKISALQDINSKKLDEIGGKYSYAQQIVQERDAQLQELNDKLEQLGKEHSHAQKIVKERDAQLQKLIDDLDKIRGSVFWSAYKRLLK</sequence>
<dbReference type="Pfam" id="PF00535">
    <property type="entry name" value="Glycos_transf_2"/>
    <property type="match status" value="1"/>
</dbReference>
<dbReference type="Gene3D" id="3.40.50.10320">
    <property type="entry name" value="LmbE-like"/>
    <property type="match status" value="1"/>
</dbReference>
<feature type="coiled-coil region" evidence="1">
    <location>
        <begin position="559"/>
        <end position="586"/>
    </location>
</feature>
<dbReference type="SUPFAM" id="SSF53448">
    <property type="entry name" value="Nucleotide-diphospho-sugar transferases"/>
    <property type="match status" value="1"/>
</dbReference>
<dbReference type="InterPro" id="IPR029044">
    <property type="entry name" value="Nucleotide-diphossugar_trans"/>
</dbReference>
<name>A0A2W4TMB5_9GAMM</name>
<evidence type="ECO:0000313" key="4">
    <source>
        <dbReference type="Proteomes" id="UP000249396"/>
    </source>
</evidence>
<dbReference type="InterPro" id="IPR001173">
    <property type="entry name" value="Glyco_trans_2-like"/>
</dbReference>
<protein>
    <recommendedName>
        <fullName evidence="2">Glycosyltransferase 2-like domain-containing protein</fullName>
    </recommendedName>
</protein>
<dbReference type="PANTHER" id="PTHR43685:SF2">
    <property type="entry name" value="GLYCOSYLTRANSFERASE 2-LIKE DOMAIN-CONTAINING PROTEIN"/>
    <property type="match status" value="1"/>
</dbReference>
<dbReference type="EMBL" id="QJPH01000186">
    <property type="protein sequence ID" value="PZN83487.1"/>
    <property type="molecule type" value="Genomic_DNA"/>
</dbReference>
<evidence type="ECO:0000313" key="3">
    <source>
        <dbReference type="EMBL" id="PZN83487.1"/>
    </source>
</evidence>
<dbReference type="AlphaFoldDB" id="A0A2W4TMB5"/>
<evidence type="ECO:0000259" key="2">
    <source>
        <dbReference type="Pfam" id="PF00535"/>
    </source>
</evidence>
<dbReference type="Pfam" id="PF02585">
    <property type="entry name" value="PIG-L"/>
    <property type="match status" value="1"/>
</dbReference>
<dbReference type="InterPro" id="IPR003737">
    <property type="entry name" value="GlcNAc_PI_deacetylase-related"/>
</dbReference>
<dbReference type="Proteomes" id="UP000249396">
    <property type="component" value="Unassembled WGS sequence"/>
</dbReference>
<accession>A0A2W4TMB5</accession>
<organism evidence="3 4">
    <name type="scientific">Candidatus Methylumidiphilus alinenensis</name>
    <dbReference type="NCBI Taxonomy" id="2202197"/>
    <lineage>
        <taxon>Bacteria</taxon>
        <taxon>Pseudomonadati</taxon>
        <taxon>Pseudomonadota</taxon>
        <taxon>Gammaproteobacteria</taxon>
        <taxon>Methylococcales</taxon>
        <taxon>Candidatus Methylumidiphilus</taxon>
    </lineage>
</organism>
<dbReference type="InterPro" id="IPR050834">
    <property type="entry name" value="Glycosyltransf_2"/>
</dbReference>
<feature type="domain" description="Glycosyltransferase 2-like" evidence="2">
    <location>
        <begin position="289"/>
        <end position="428"/>
    </location>
</feature>
<comment type="caution">
    <text evidence="3">The sequence shown here is derived from an EMBL/GenBank/DDBJ whole genome shotgun (WGS) entry which is preliminary data.</text>
</comment>